<dbReference type="EMBL" id="AWWV01009095">
    <property type="protein sequence ID" value="OMO88039.1"/>
    <property type="molecule type" value="Genomic_DNA"/>
</dbReference>
<sequence>MAEASAGRPPSTARYRFGIATPTGTVKTVKRSTSIAKSKSGQF</sequence>
<reference evidence="1 2" key="1">
    <citation type="submission" date="2013-09" db="EMBL/GenBank/DDBJ databases">
        <title>Corchorus capsularis genome sequencing.</title>
        <authorList>
            <person name="Alam M."/>
            <person name="Haque M.S."/>
            <person name="Islam M.S."/>
            <person name="Emdad E.M."/>
            <person name="Islam M.M."/>
            <person name="Ahmed B."/>
            <person name="Halim A."/>
            <person name="Hossen Q.M.M."/>
            <person name="Hossain M.Z."/>
            <person name="Ahmed R."/>
            <person name="Khan M.M."/>
            <person name="Islam R."/>
            <person name="Rashid M.M."/>
            <person name="Khan S.A."/>
            <person name="Rahman M.S."/>
            <person name="Alam M."/>
        </authorList>
    </citation>
    <scope>NUCLEOTIDE SEQUENCE [LARGE SCALE GENOMIC DNA]</scope>
    <source>
        <strain evidence="2">cv. CVL-1</strain>
        <tissue evidence="1">Whole seedling</tissue>
    </source>
</reference>
<dbReference type="AlphaFoldDB" id="A0A1R3IZL6"/>
<comment type="caution">
    <text evidence="1">The sequence shown here is derived from an EMBL/GenBank/DDBJ whole genome shotgun (WGS) entry which is preliminary data.</text>
</comment>
<dbReference type="Proteomes" id="UP000188268">
    <property type="component" value="Unassembled WGS sequence"/>
</dbReference>
<protein>
    <submittedName>
        <fullName evidence="1">Uncharacterized protein</fullName>
    </submittedName>
</protein>
<evidence type="ECO:0000313" key="1">
    <source>
        <dbReference type="EMBL" id="OMO88039.1"/>
    </source>
</evidence>
<gene>
    <name evidence="1" type="ORF">CCACVL1_08572</name>
</gene>
<evidence type="ECO:0000313" key="2">
    <source>
        <dbReference type="Proteomes" id="UP000188268"/>
    </source>
</evidence>
<keyword evidence="2" id="KW-1185">Reference proteome</keyword>
<proteinExistence type="predicted"/>
<dbReference type="Gramene" id="OMO88039">
    <property type="protein sequence ID" value="OMO88039"/>
    <property type="gene ID" value="CCACVL1_08572"/>
</dbReference>
<accession>A0A1R3IZL6</accession>
<organism evidence="1 2">
    <name type="scientific">Corchorus capsularis</name>
    <name type="common">Jute</name>
    <dbReference type="NCBI Taxonomy" id="210143"/>
    <lineage>
        <taxon>Eukaryota</taxon>
        <taxon>Viridiplantae</taxon>
        <taxon>Streptophyta</taxon>
        <taxon>Embryophyta</taxon>
        <taxon>Tracheophyta</taxon>
        <taxon>Spermatophyta</taxon>
        <taxon>Magnoliopsida</taxon>
        <taxon>eudicotyledons</taxon>
        <taxon>Gunneridae</taxon>
        <taxon>Pentapetalae</taxon>
        <taxon>rosids</taxon>
        <taxon>malvids</taxon>
        <taxon>Malvales</taxon>
        <taxon>Malvaceae</taxon>
        <taxon>Grewioideae</taxon>
        <taxon>Apeibeae</taxon>
        <taxon>Corchorus</taxon>
    </lineage>
</organism>
<name>A0A1R3IZL6_COCAP</name>